<accession>A0A2I0R5N2</accession>
<feature type="transmembrane region" description="Helical" evidence="1">
    <location>
        <begin position="188"/>
        <end position="211"/>
    </location>
</feature>
<feature type="transmembrane region" description="Helical" evidence="1">
    <location>
        <begin position="129"/>
        <end position="152"/>
    </location>
</feature>
<feature type="transmembrane region" description="Helical" evidence="1">
    <location>
        <begin position="158"/>
        <end position="176"/>
    </location>
</feature>
<organism evidence="2 3">
    <name type="scientific">Brumimicrobium salinarum</name>
    <dbReference type="NCBI Taxonomy" id="2058658"/>
    <lineage>
        <taxon>Bacteria</taxon>
        <taxon>Pseudomonadati</taxon>
        <taxon>Bacteroidota</taxon>
        <taxon>Flavobacteriia</taxon>
        <taxon>Flavobacteriales</taxon>
        <taxon>Crocinitomicaceae</taxon>
        <taxon>Brumimicrobium</taxon>
    </lineage>
</organism>
<name>A0A2I0R5N2_9FLAO</name>
<proteinExistence type="predicted"/>
<keyword evidence="1" id="KW-1133">Transmembrane helix</keyword>
<keyword evidence="3" id="KW-1185">Reference proteome</keyword>
<evidence type="ECO:0000256" key="1">
    <source>
        <dbReference type="SAM" id="Phobius"/>
    </source>
</evidence>
<evidence type="ECO:0008006" key="4">
    <source>
        <dbReference type="Google" id="ProtNLM"/>
    </source>
</evidence>
<evidence type="ECO:0000313" key="3">
    <source>
        <dbReference type="Proteomes" id="UP000236654"/>
    </source>
</evidence>
<dbReference type="AlphaFoldDB" id="A0A2I0R5N2"/>
<dbReference type="Proteomes" id="UP000236654">
    <property type="component" value="Unassembled WGS sequence"/>
</dbReference>
<feature type="transmembrane region" description="Helical" evidence="1">
    <location>
        <begin position="94"/>
        <end position="117"/>
    </location>
</feature>
<dbReference type="RefSeq" id="WP_101333038.1">
    <property type="nucleotide sequence ID" value="NZ_PJNI01000001.1"/>
</dbReference>
<keyword evidence="1" id="KW-0812">Transmembrane</keyword>
<sequence>MNEYELIFRNEMFPNWIIYVLVFTLVILAILKYQKEDAFHNIRLAFFNSFSSVPFSKKELRFFGTTNWVLLLNYFLTSAIAVYMILSYKENQHFILMLLPIAYYFLQLFVLFFTGLISGELKRLYNNIFLINYIAHVIGLLLIPVLLIWILNPNLSETVFKSILFIFVLLSIIRVFRGILIAIRNKVVWYYIILYLCGLEIWPVVVMYHLLSPNFID</sequence>
<dbReference type="OrthoDB" id="1467217at2"/>
<feature type="transmembrane region" description="Helical" evidence="1">
    <location>
        <begin position="16"/>
        <end position="33"/>
    </location>
</feature>
<dbReference type="Pfam" id="PF14093">
    <property type="entry name" value="DUF4271"/>
    <property type="match status" value="1"/>
</dbReference>
<feature type="transmembrane region" description="Helical" evidence="1">
    <location>
        <begin position="68"/>
        <end position="88"/>
    </location>
</feature>
<comment type="caution">
    <text evidence="2">The sequence shown here is derived from an EMBL/GenBank/DDBJ whole genome shotgun (WGS) entry which is preliminary data.</text>
</comment>
<gene>
    <name evidence="2" type="ORF">CW751_00720</name>
</gene>
<reference evidence="2 3" key="1">
    <citation type="submission" date="2017-12" db="EMBL/GenBank/DDBJ databases">
        <title>The draft genome sequence of Brumimicrobium saltpan LHR20.</title>
        <authorList>
            <person name="Do Z.-J."/>
            <person name="Luo H.-R."/>
        </authorList>
    </citation>
    <scope>NUCLEOTIDE SEQUENCE [LARGE SCALE GENOMIC DNA]</scope>
    <source>
        <strain evidence="2 3">LHR20</strain>
    </source>
</reference>
<evidence type="ECO:0000313" key="2">
    <source>
        <dbReference type="EMBL" id="PKR81892.1"/>
    </source>
</evidence>
<keyword evidence="1" id="KW-0472">Membrane</keyword>
<protein>
    <recommendedName>
        <fullName evidence="4">DUF4271 domain-containing protein</fullName>
    </recommendedName>
</protein>
<dbReference type="EMBL" id="PJNI01000001">
    <property type="protein sequence ID" value="PKR81892.1"/>
    <property type="molecule type" value="Genomic_DNA"/>
</dbReference>
<dbReference type="InterPro" id="IPR025367">
    <property type="entry name" value="DUF4271"/>
</dbReference>